<protein>
    <submittedName>
        <fullName evidence="8">Reprolysin</fullName>
    </submittedName>
</protein>
<keyword evidence="2" id="KW-0378">Hydrolase</keyword>
<feature type="active site" evidence="5">
    <location>
        <position position="333"/>
    </location>
</feature>
<evidence type="ECO:0000256" key="4">
    <source>
        <dbReference type="ARBA" id="ARBA00023049"/>
    </source>
</evidence>
<keyword evidence="6" id="KW-0732">Signal</keyword>
<feature type="chain" id="PRO_5012985429" evidence="6">
    <location>
        <begin position="19"/>
        <end position="529"/>
    </location>
</feature>
<keyword evidence="3 5" id="KW-0862">Zinc</keyword>
<dbReference type="InterPro" id="IPR001590">
    <property type="entry name" value="Peptidase_M12B"/>
</dbReference>
<dbReference type="PANTHER" id="PTHR11905">
    <property type="entry name" value="ADAM A DISINTEGRIN AND METALLOPROTEASE DOMAIN"/>
    <property type="match status" value="1"/>
</dbReference>
<accession>A0A224YGK8</accession>
<proteinExistence type="predicted"/>
<dbReference type="Gene3D" id="3.40.390.10">
    <property type="entry name" value="Collagenase (Catalytic Domain)"/>
    <property type="match status" value="1"/>
</dbReference>
<organism evidence="8">
    <name type="scientific">Rhipicephalus zambeziensis</name>
    <dbReference type="NCBI Taxonomy" id="60191"/>
    <lineage>
        <taxon>Eukaryota</taxon>
        <taxon>Metazoa</taxon>
        <taxon>Ecdysozoa</taxon>
        <taxon>Arthropoda</taxon>
        <taxon>Chelicerata</taxon>
        <taxon>Arachnida</taxon>
        <taxon>Acari</taxon>
        <taxon>Parasitiformes</taxon>
        <taxon>Ixodida</taxon>
        <taxon>Ixodoidea</taxon>
        <taxon>Ixodidae</taxon>
        <taxon>Rhipicephalinae</taxon>
        <taxon>Rhipicephalus</taxon>
        <taxon>Rhipicephalus</taxon>
    </lineage>
</organism>
<evidence type="ECO:0000256" key="6">
    <source>
        <dbReference type="SAM" id="SignalP"/>
    </source>
</evidence>
<dbReference type="PANTHER" id="PTHR11905:SF159">
    <property type="entry name" value="ADAM METALLOPROTEASE"/>
    <property type="match status" value="1"/>
</dbReference>
<feature type="signal peptide" evidence="6">
    <location>
        <begin position="1"/>
        <end position="18"/>
    </location>
</feature>
<evidence type="ECO:0000256" key="5">
    <source>
        <dbReference type="PROSITE-ProRule" id="PRU00276"/>
    </source>
</evidence>
<keyword evidence="4" id="KW-0482">Metalloprotease</keyword>
<evidence type="ECO:0000256" key="2">
    <source>
        <dbReference type="ARBA" id="ARBA00022801"/>
    </source>
</evidence>
<dbReference type="InterPro" id="IPR024079">
    <property type="entry name" value="MetalloPept_cat_dom_sf"/>
</dbReference>
<evidence type="ECO:0000256" key="1">
    <source>
        <dbReference type="ARBA" id="ARBA00022670"/>
    </source>
</evidence>
<feature type="binding site" evidence="5">
    <location>
        <position position="336"/>
    </location>
    <ligand>
        <name>Zn(2+)</name>
        <dbReference type="ChEBI" id="CHEBI:29105"/>
        <note>catalytic</note>
    </ligand>
</feature>
<comment type="caution">
    <text evidence="5">Lacks conserved residue(s) required for the propagation of feature annotation.</text>
</comment>
<dbReference type="PROSITE" id="PS50215">
    <property type="entry name" value="ADAM_MEPRO"/>
    <property type="match status" value="1"/>
</dbReference>
<feature type="binding site" evidence="5">
    <location>
        <position position="342"/>
    </location>
    <ligand>
        <name>Zn(2+)</name>
        <dbReference type="ChEBI" id="CHEBI:29105"/>
        <note>catalytic</note>
    </ligand>
</feature>
<dbReference type="GO" id="GO:0006509">
    <property type="term" value="P:membrane protein ectodomain proteolysis"/>
    <property type="evidence" value="ECO:0007669"/>
    <property type="project" value="TreeGrafter"/>
</dbReference>
<evidence type="ECO:0000313" key="8">
    <source>
        <dbReference type="EMBL" id="MAA16115.1"/>
    </source>
</evidence>
<keyword evidence="5" id="KW-0479">Metal-binding</keyword>
<feature type="domain" description="Peptidase M12B" evidence="7">
    <location>
        <begin position="296"/>
        <end position="404"/>
    </location>
</feature>
<dbReference type="GO" id="GO:0046872">
    <property type="term" value="F:metal ion binding"/>
    <property type="evidence" value="ECO:0007669"/>
    <property type="project" value="UniProtKB-KW"/>
</dbReference>
<dbReference type="GO" id="GO:0004222">
    <property type="term" value="F:metalloendopeptidase activity"/>
    <property type="evidence" value="ECO:0007669"/>
    <property type="project" value="InterPro"/>
</dbReference>
<dbReference type="EMBL" id="GFPF01004969">
    <property type="protein sequence ID" value="MAA16115.1"/>
    <property type="molecule type" value="Transcribed_RNA"/>
</dbReference>
<name>A0A224YGK8_9ACAR</name>
<evidence type="ECO:0000256" key="3">
    <source>
        <dbReference type="ARBA" id="ARBA00022833"/>
    </source>
</evidence>
<keyword evidence="1" id="KW-0645">Protease</keyword>
<dbReference type="Pfam" id="PF13688">
    <property type="entry name" value="Reprolysin_5"/>
    <property type="match status" value="1"/>
</dbReference>
<reference evidence="8" key="1">
    <citation type="journal article" date="2017" name="Parasit. Vectors">
        <title>Sialotranscriptomics of Rhipicephalus zambeziensis reveals intricate expression profiles of secretory proteins and suggests tight temporal transcriptional regulation during blood-feeding.</title>
        <authorList>
            <person name="de Castro M.H."/>
            <person name="de Klerk D."/>
            <person name="Pienaar R."/>
            <person name="Rees D.J.G."/>
            <person name="Mans B.J."/>
        </authorList>
    </citation>
    <scope>NUCLEOTIDE SEQUENCE</scope>
    <source>
        <tissue evidence="8">Salivary glands</tissue>
    </source>
</reference>
<dbReference type="AlphaFoldDB" id="A0A224YGK8"/>
<dbReference type="SUPFAM" id="SSF55486">
    <property type="entry name" value="Metalloproteases ('zincins'), catalytic domain"/>
    <property type="match status" value="1"/>
</dbReference>
<evidence type="ECO:0000259" key="7">
    <source>
        <dbReference type="PROSITE" id="PS50215"/>
    </source>
</evidence>
<feature type="binding site" evidence="5">
    <location>
        <position position="332"/>
    </location>
    <ligand>
        <name>Zn(2+)</name>
        <dbReference type="ChEBI" id="CHEBI:29105"/>
        <note>catalytic</note>
    </ligand>
</feature>
<sequence>MVIAMVLLVPLLWTTAHTETLVYPRLLESRADDGNFLLHIHDDLTLNLRKSSTLAKDFVITSSTGTGSDNVILNGPELERDLYHDTEHRSSLLIRRHENGVEVRGLLNDKLRIAPAVLAERSDEDLIPHDVFTVKGRSSAFGNGNAAGELHNMIVLDNASFEAKNNSNRAAKFVVELCVAVGSTYEGAFNGTQDLVRYIATTLNAVALSFVEMTDPVISLLLSGIIRPQNKDIAGRNICGMALDEQSRHNVCAADSRDALYATARLFDSCDLAHCDIVLQLTSADLAMQTENTLINKDVRGLTFLGGVCTNRSAIVAEDVPLTYSGVRTIAHEIAHSLGASHDGENVTLPIYGYPNALNCSEEAGHLMRPDSNGDNMQGLSNCTKAQIKFRVSILPLSCIQVHTEANYSNYFYPGHNMTWETFCKTRYPQYQDVETHYEPSASVDQQCKINCCWTSDIGVMQQREVINIEYSESYYGIYGAAPKKCQEHTMLEAMPCGINKTCREGVCGEHNWTEIYSAYGTYRTFDTL</sequence>